<reference evidence="1 2" key="1">
    <citation type="submission" date="2024-01" db="EMBL/GenBank/DDBJ databases">
        <title>The complete chloroplast genome sequence of Lithospermum erythrorhizon: insights into the phylogenetic relationship among Boraginaceae species and the maternal lineages of purple gromwells.</title>
        <authorList>
            <person name="Okada T."/>
            <person name="Watanabe K."/>
        </authorList>
    </citation>
    <scope>NUCLEOTIDE SEQUENCE [LARGE SCALE GENOMIC DNA]</scope>
</reference>
<gene>
    <name evidence="1" type="ORF">LIER_38587</name>
</gene>
<accession>A0AAV3Q232</accession>
<keyword evidence="2" id="KW-1185">Reference proteome</keyword>
<dbReference type="Proteomes" id="UP001454036">
    <property type="component" value="Unassembled WGS sequence"/>
</dbReference>
<dbReference type="AlphaFoldDB" id="A0AAV3Q232"/>
<name>A0AAV3Q232_LITER</name>
<proteinExistence type="predicted"/>
<organism evidence="1 2">
    <name type="scientific">Lithospermum erythrorhizon</name>
    <name type="common">Purple gromwell</name>
    <name type="synonym">Lithospermum officinale var. erythrorhizon</name>
    <dbReference type="NCBI Taxonomy" id="34254"/>
    <lineage>
        <taxon>Eukaryota</taxon>
        <taxon>Viridiplantae</taxon>
        <taxon>Streptophyta</taxon>
        <taxon>Embryophyta</taxon>
        <taxon>Tracheophyta</taxon>
        <taxon>Spermatophyta</taxon>
        <taxon>Magnoliopsida</taxon>
        <taxon>eudicotyledons</taxon>
        <taxon>Gunneridae</taxon>
        <taxon>Pentapetalae</taxon>
        <taxon>asterids</taxon>
        <taxon>lamiids</taxon>
        <taxon>Boraginales</taxon>
        <taxon>Boraginaceae</taxon>
        <taxon>Boraginoideae</taxon>
        <taxon>Lithospermeae</taxon>
        <taxon>Lithospermum</taxon>
    </lineage>
</organism>
<evidence type="ECO:0000313" key="2">
    <source>
        <dbReference type="Proteomes" id="UP001454036"/>
    </source>
</evidence>
<sequence length="141" mass="16391">MAARGKLYVKRNDRTVHGELAKVNSPQLTRRKSQLATVDSLENVTLKMGRMEHGRWRVHKLKYLRLRGLNIVRRNASEDQFLVLRLWLSKLRKLAHDMLSGKYSIPRKEDEDSSNISDSTITVVSFLRILNFNCPTLNTEE</sequence>
<evidence type="ECO:0000313" key="1">
    <source>
        <dbReference type="EMBL" id="GAA0158099.1"/>
    </source>
</evidence>
<protein>
    <submittedName>
        <fullName evidence="1">Uncharacterized protein</fullName>
    </submittedName>
</protein>
<dbReference type="EMBL" id="BAABME010019709">
    <property type="protein sequence ID" value="GAA0158099.1"/>
    <property type="molecule type" value="Genomic_DNA"/>
</dbReference>
<comment type="caution">
    <text evidence="1">The sequence shown here is derived from an EMBL/GenBank/DDBJ whole genome shotgun (WGS) entry which is preliminary data.</text>
</comment>